<reference evidence="1 2" key="2">
    <citation type="submission" date="2019-05" db="EMBL/GenBank/DDBJ databases">
        <authorList>
            <person name="Ravantti J.J."/>
        </authorList>
    </citation>
    <scope>NUCLEOTIDE SEQUENCE [LARGE SCALE GENOMIC DNA]</scope>
    <source>
        <strain evidence="1 2">B185</strain>
    </source>
</reference>
<organism evidence="1 2">
    <name type="scientific">Flavobacterium columnare</name>
    <dbReference type="NCBI Taxonomy" id="996"/>
    <lineage>
        <taxon>Bacteria</taxon>
        <taxon>Pseudomonadati</taxon>
        <taxon>Bacteroidota</taxon>
        <taxon>Flavobacteriia</taxon>
        <taxon>Flavobacteriales</taxon>
        <taxon>Flavobacteriaceae</taxon>
        <taxon>Flavobacterium</taxon>
    </lineage>
</organism>
<name>A0AAI8CG31_9FLAO</name>
<evidence type="ECO:0000313" key="2">
    <source>
        <dbReference type="Proteomes" id="UP000304840"/>
    </source>
</evidence>
<reference evidence="2" key="1">
    <citation type="submission" date="2016-03" db="EMBL/GenBank/DDBJ databases">
        <title>Flavobacterium columnare strain B185, complete genome.</title>
        <authorList>
            <person name="Sundberg L.-R."/>
            <person name="Papponen P."/>
            <person name="Laanto E."/>
        </authorList>
    </citation>
    <scope>NUCLEOTIDE SEQUENCE [LARGE SCALE GENOMIC DNA]</scope>
    <source>
        <strain evidence="2">B185</strain>
    </source>
</reference>
<dbReference type="AlphaFoldDB" id="A0AAI8CG31"/>
<dbReference type="EMBL" id="CP010992">
    <property type="protein sequence ID" value="AMO19449.2"/>
    <property type="molecule type" value="Genomic_DNA"/>
</dbReference>
<protein>
    <submittedName>
        <fullName evidence="1">Uncharacterized protein</fullName>
    </submittedName>
</protein>
<sequence>MIIFLEKWLQGCRRFSGLPESLLRGCLGVSGVPEKWLLGCRKFSGSPESLLQGCLELSENFI</sequence>
<proteinExistence type="predicted"/>
<accession>A0AAI8CG31</accession>
<dbReference type="Proteomes" id="UP000304840">
    <property type="component" value="Chromosome"/>
</dbReference>
<evidence type="ECO:0000313" key="1">
    <source>
        <dbReference type="EMBL" id="AMO19449.2"/>
    </source>
</evidence>
<gene>
    <name evidence="1" type="ORF">UN65_03015</name>
</gene>